<evidence type="ECO:0000256" key="3">
    <source>
        <dbReference type="ARBA" id="ARBA00022741"/>
    </source>
</evidence>
<dbReference type="InterPro" id="IPR011994">
    <property type="entry name" value="Cytidylate_kinase_dom"/>
</dbReference>
<feature type="binding site" evidence="8">
    <location>
        <begin position="7"/>
        <end position="15"/>
    </location>
    <ligand>
        <name>ATP</name>
        <dbReference type="ChEBI" id="CHEBI:30616"/>
    </ligand>
</feature>
<keyword evidence="8" id="KW-0963">Cytoplasm</keyword>
<organism evidence="10 11">
    <name type="scientific">Syntrophomonas zehnderi OL-4</name>
    <dbReference type="NCBI Taxonomy" id="690567"/>
    <lineage>
        <taxon>Bacteria</taxon>
        <taxon>Bacillati</taxon>
        <taxon>Bacillota</taxon>
        <taxon>Clostridia</taxon>
        <taxon>Eubacteriales</taxon>
        <taxon>Syntrophomonadaceae</taxon>
        <taxon>Syntrophomonas</taxon>
    </lineage>
</organism>
<dbReference type="NCBIfam" id="TIGR00017">
    <property type="entry name" value="cmk"/>
    <property type="match status" value="1"/>
</dbReference>
<dbReference type="AlphaFoldDB" id="A0A0E4GA42"/>
<dbReference type="Gene3D" id="3.40.50.300">
    <property type="entry name" value="P-loop containing nucleotide triphosphate hydrolases"/>
    <property type="match status" value="1"/>
</dbReference>
<name>A0A0E4GA42_9FIRM</name>
<dbReference type="InterPro" id="IPR027417">
    <property type="entry name" value="P-loop_NTPase"/>
</dbReference>
<dbReference type="InterPro" id="IPR003136">
    <property type="entry name" value="Cytidylate_kin"/>
</dbReference>
<evidence type="ECO:0000256" key="2">
    <source>
        <dbReference type="ARBA" id="ARBA00022679"/>
    </source>
</evidence>
<keyword evidence="2 8" id="KW-0808">Transferase</keyword>
<sequence length="222" mass="24630">MQIAIDGPAGAGKSTIARMLARELGYVYIDTGAMYRALTWKAIKNNIELNNSQALYELARETKIQFTNPSGDQRVICDGEDVTEAIRSPLINASVSLVAAKAEVRKVMVAKQQQMAKFESVVMDGRDIGEQVLPDADYKFFITASLPERARRRIAELQSQGYEVKPAEVEKEIQARDQMDCERSVGALKTLPDSIVIDTSLLNTEQLLGKMLDIIGEKKHVL</sequence>
<evidence type="ECO:0000313" key="11">
    <source>
        <dbReference type="Proteomes" id="UP000045545"/>
    </source>
</evidence>
<dbReference type="GO" id="GO:0036430">
    <property type="term" value="F:CMP kinase activity"/>
    <property type="evidence" value="ECO:0007669"/>
    <property type="project" value="RHEA"/>
</dbReference>
<comment type="subcellular location">
    <subcellularLocation>
        <location evidence="8">Cytoplasm</location>
    </subcellularLocation>
</comment>
<comment type="catalytic activity">
    <reaction evidence="6 8">
        <text>dCMP + ATP = dCDP + ADP</text>
        <dbReference type="Rhea" id="RHEA:25094"/>
        <dbReference type="ChEBI" id="CHEBI:30616"/>
        <dbReference type="ChEBI" id="CHEBI:57566"/>
        <dbReference type="ChEBI" id="CHEBI:58593"/>
        <dbReference type="ChEBI" id="CHEBI:456216"/>
        <dbReference type="EC" id="2.7.4.25"/>
    </reaction>
</comment>
<proteinExistence type="inferred from homology"/>
<dbReference type="CDD" id="cd02020">
    <property type="entry name" value="CMPK"/>
    <property type="match status" value="1"/>
</dbReference>
<dbReference type="GO" id="GO:0036431">
    <property type="term" value="F:dCMP kinase activity"/>
    <property type="evidence" value="ECO:0007669"/>
    <property type="project" value="InterPro"/>
</dbReference>
<keyword evidence="5 8" id="KW-0067">ATP-binding</keyword>
<feature type="domain" description="Cytidylate kinase" evidence="9">
    <location>
        <begin position="3"/>
        <end position="215"/>
    </location>
</feature>
<dbReference type="PANTHER" id="PTHR21299">
    <property type="entry name" value="CYTIDYLATE KINASE/PANTOATE-BETA-ALANINE LIGASE"/>
    <property type="match status" value="1"/>
</dbReference>
<gene>
    <name evidence="8" type="primary">cmk</name>
    <name evidence="10" type="ORF">803</name>
</gene>
<evidence type="ECO:0000313" key="10">
    <source>
        <dbReference type="EMBL" id="CFX21621.1"/>
    </source>
</evidence>
<evidence type="ECO:0000256" key="1">
    <source>
        <dbReference type="ARBA" id="ARBA00009427"/>
    </source>
</evidence>
<evidence type="ECO:0000256" key="4">
    <source>
        <dbReference type="ARBA" id="ARBA00022777"/>
    </source>
</evidence>
<dbReference type="HAMAP" id="MF_00238">
    <property type="entry name" value="Cytidyl_kinase_type1"/>
    <property type="match status" value="1"/>
</dbReference>
<dbReference type="GO" id="GO:0015949">
    <property type="term" value="P:nucleobase-containing small molecule interconversion"/>
    <property type="evidence" value="ECO:0007669"/>
    <property type="project" value="TreeGrafter"/>
</dbReference>
<comment type="catalytic activity">
    <reaction evidence="7 8">
        <text>CMP + ATP = CDP + ADP</text>
        <dbReference type="Rhea" id="RHEA:11600"/>
        <dbReference type="ChEBI" id="CHEBI:30616"/>
        <dbReference type="ChEBI" id="CHEBI:58069"/>
        <dbReference type="ChEBI" id="CHEBI:60377"/>
        <dbReference type="ChEBI" id="CHEBI:456216"/>
        <dbReference type="EC" id="2.7.4.25"/>
    </reaction>
</comment>
<evidence type="ECO:0000256" key="8">
    <source>
        <dbReference type="HAMAP-Rule" id="MF_00238"/>
    </source>
</evidence>
<keyword evidence="4 8" id="KW-0418">Kinase</keyword>
<dbReference type="RefSeq" id="WP_046496078.1">
    <property type="nucleotide sequence ID" value="NZ_CGIH01000010.1"/>
</dbReference>
<dbReference type="PANTHER" id="PTHR21299:SF2">
    <property type="entry name" value="CYTIDYLATE KINASE"/>
    <property type="match status" value="1"/>
</dbReference>
<comment type="similarity">
    <text evidence="1 8">Belongs to the cytidylate kinase family. Type 1 subfamily.</text>
</comment>
<evidence type="ECO:0000256" key="6">
    <source>
        <dbReference type="ARBA" id="ARBA00047615"/>
    </source>
</evidence>
<dbReference type="Pfam" id="PF02224">
    <property type="entry name" value="Cytidylate_kin"/>
    <property type="match status" value="1"/>
</dbReference>
<dbReference type="GO" id="GO:0005829">
    <property type="term" value="C:cytosol"/>
    <property type="evidence" value="ECO:0007669"/>
    <property type="project" value="TreeGrafter"/>
</dbReference>
<reference evidence="10 11" key="1">
    <citation type="submission" date="2015-03" db="EMBL/GenBank/DDBJ databases">
        <authorList>
            <person name="Murphy D."/>
        </authorList>
    </citation>
    <scope>NUCLEOTIDE SEQUENCE [LARGE SCALE GENOMIC DNA]</scope>
    <source>
        <strain evidence="10 11">OL-4</strain>
    </source>
</reference>
<protein>
    <recommendedName>
        <fullName evidence="8">Cytidylate kinase</fullName>
        <shortName evidence="8">CK</shortName>
        <ecNumber evidence="8">2.7.4.25</ecNumber>
    </recommendedName>
    <alternativeName>
        <fullName evidence="8">Cytidine monophosphate kinase</fullName>
        <shortName evidence="8">CMP kinase</shortName>
    </alternativeName>
</protein>
<dbReference type="OrthoDB" id="9807434at2"/>
<keyword evidence="11" id="KW-1185">Reference proteome</keyword>
<accession>A0A0E4GA42</accession>
<dbReference type="SUPFAM" id="SSF52540">
    <property type="entry name" value="P-loop containing nucleoside triphosphate hydrolases"/>
    <property type="match status" value="1"/>
</dbReference>
<evidence type="ECO:0000259" key="9">
    <source>
        <dbReference type="Pfam" id="PF02224"/>
    </source>
</evidence>
<dbReference type="Proteomes" id="UP000045545">
    <property type="component" value="Unassembled WGS sequence"/>
</dbReference>
<dbReference type="GO" id="GO:0006220">
    <property type="term" value="P:pyrimidine nucleotide metabolic process"/>
    <property type="evidence" value="ECO:0007669"/>
    <property type="project" value="UniProtKB-UniRule"/>
</dbReference>
<keyword evidence="3 8" id="KW-0547">Nucleotide-binding</keyword>
<dbReference type="EC" id="2.7.4.25" evidence="8"/>
<dbReference type="STRING" id="690567.803"/>
<evidence type="ECO:0000256" key="5">
    <source>
        <dbReference type="ARBA" id="ARBA00022840"/>
    </source>
</evidence>
<dbReference type="GO" id="GO:0005524">
    <property type="term" value="F:ATP binding"/>
    <property type="evidence" value="ECO:0007669"/>
    <property type="project" value="UniProtKB-UniRule"/>
</dbReference>
<dbReference type="EMBL" id="CGIH01000010">
    <property type="protein sequence ID" value="CFX21621.1"/>
    <property type="molecule type" value="Genomic_DNA"/>
</dbReference>
<evidence type="ECO:0000256" key="7">
    <source>
        <dbReference type="ARBA" id="ARBA00048478"/>
    </source>
</evidence>